<proteinExistence type="predicted"/>
<organism evidence="1 2">
    <name type="scientific">Syntrophus aciditrophicus (strain SB)</name>
    <dbReference type="NCBI Taxonomy" id="56780"/>
    <lineage>
        <taxon>Bacteria</taxon>
        <taxon>Pseudomonadati</taxon>
        <taxon>Thermodesulfobacteriota</taxon>
        <taxon>Syntrophia</taxon>
        <taxon>Syntrophales</taxon>
        <taxon>Syntrophaceae</taxon>
        <taxon>Syntrophus</taxon>
    </lineage>
</organism>
<accession>Q2LXQ2</accession>
<reference evidence="1 2" key="1">
    <citation type="journal article" date="2007" name="Proc. Natl. Acad. Sci. U.S.A.">
        <title>The genome of Syntrophus aciditrophicus: life at the thermodynamic limit of microbial growth.</title>
        <authorList>
            <person name="McInerney M.J."/>
            <person name="Rohlin L."/>
            <person name="Mouttaki H."/>
            <person name="Kim U."/>
            <person name="Krupp R.S."/>
            <person name="Rios-Hernandez L."/>
            <person name="Sieber J."/>
            <person name="Struchtemeyer C.G."/>
            <person name="Bhattacharyya A."/>
            <person name="Campbell J.W."/>
            <person name="Gunsalus R.P."/>
        </authorList>
    </citation>
    <scope>NUCLEOTIDE SEQUENCE [LARGE SCALE GENOMIC DNA]</scope>
    <source>
        <strain evidence="1 2">SB</strain>
    </source>
</reference>
<evidence type="ECO:0000313" key="2">
    <source>
        <dbReference type="Proteomes" id="UP000001933"/>
    </source>
</evidence>
<sequence>MPDGDNSPLPEGKTLQNRGVTCNGQFAEEEVKAEQRVNLANKAMVDCKKREILEHSNLVAAVPCEDEAFSRGFFLIRRNCFPPTPCFRDGLGDGPKPLFL</sequence>
<gene>
    <name evidence="1" type="ORF">SYN_03827</name>
</gene>
<dbReference type="InParanoid" id="Q2LXQ2"/>
<dbReference type="KEGG" id="sat:SYN_03827"/>
<dbReference type="EMBL" id="CP000252">
    <property type="protein sequence ID" value="ABC78858.1"/>
    <property type="molecule type" value="Genomic_DNA"/>
</dbReference>
<evidence type="ECO:0000313" key="1">
    <source>
        <dbReference type="EMBL" id="ABC78858.1"/>
    </source>
</evidence>
<name>Q2LXQ2_SYNAS</name>
<protein>
    <submittedName>
        <fullName evidence="1">Hypothetical cytosolic protein</fullName>
    </submittedName>
</protein>
<dbReference type="HOGENOM" id="CLU_2304625_0_0_7"/>
<dbReference type="AlphaFoldDB" id="Q2LXQ2"/>
<dbReference type="Proteomes" id="UP000001933">
    <property type="component" value="Chromosome"/>
</dbReference>
<keyword evidence="2" id="KW-1185">Reference proteome</keyword>